<keyword evidence="1" id="KW-0472">Membrane</keyword>
<keyword evidence="3" id="KW-1185">Reference proteome</keyword>
<evidence type="ECO:0000313" key="3">
    <source>
        <dbReference type="Proteomes" id="UP001519887"/>
    </source>
</evidence>
<feature type="transmembrane region" description="Helical" evidence="1">
    <location>
        <begin position="21"/>
        <end position="39"/>
    </location>
</feature>
<dbReference type="Proteomes" id="UP001519887">
    <property type="component" value="Unassembled WGS sequence"/>
</dbReference>
<keyword evidence="1" id="KW-0812">Transmembrane</keyword>
<evidence type="ECO:0000313" key="2">
    <source>
        <dbReference type="EMBL" id="MBW7461667.1"/>
    </source>
</evidence>
<evidence type="ECO:0000256" key="1">
    <source>
        <dbReference type="SAM" id="Phobius"/>
    </source>
</evidence>
<sequence>MKIRALAIRIIRQFLRDKRTLALLFVAPLLILVLMKLVFNGQTVQPQLGTLHIPQQLAAQLAAADAHITVY</sequence>
<protein>
    <submittedName>
        <fullName evidence="2">ABC transporter permease</fullName>
    </submittedName>
</protein>
<name>A0ABS7CLI6_9BACL</name>
<accession>A0ABS7CLI6</accession>
<proteinExistence type="predicted"/>
<reference evidence="2 3" key="1">
    <citation type="submission" date="2021-07" db="EMBL/GenBank/DDBJ databases">
        <title>Paenibacillus radiodurans sp. nov., isolated from the southeastern edge of Tengger Desert.</title>
        <authorList>
            <person name="Zhang G."/>
        </authorList>
    </citation>
    <scope>NUCLEOTIDE SEQUENCE [LARGE SCALE GENOMIC DNA]</scope>
    <source>
        <strain evidence="2 3">CCM 7311</strain>
    </source>
</reference>
<comment type="caution">
    <text evidence="2">The sequence shown here is derived from an EMBL/GenBank/DDBJ whole genome shotgun (WGS) entry which is preliminary data.</text>
</comment>
<feature type="non-terminal residue" evidence="2">
    <location>
        <position position="71"/>
    </location>
</feature>
<dbReference type="EMBL" id="JAHZIK010003157">
    <property type="protein sequence ID" value="MBW7461667.1"/>
    <property type="molecule type" value="Genomic_DNA"/>
</dbReference>
<organism evidence="2 3">
    <name type="scientific">Paenibacillus sepulcri</name>
    <dbReference type="NCBI Taxonomy" id="359917"/>
    <lineage>
        <taxon>Bacteria</taxon>
        <taxon>Bacillati</taxon>
        <taxon>Bacillota</taxon>
        <taxon>Bacilli</taxon>
        <taxon>Bacillales</taxon>
        <taxon>Paenibacillaceae</taxon>
        <taxon>Paenibacillus</taxon>
    </lineage>
</organism>
<keyword evidence="1" id="KW-1133">Transmembrane helix</keyword>
<gene>
    <name evidence="2" type="ORF">K0U00_47190</name>
</gene>